<evidence type="ECO:0000256" key="7">
    <source>
        <dbReference type="ARBA" id="ARBA00023136"/>
    </source>
</evidence>
<dbReference type="RefSeq" id="WP_344242737.1">
    <property type="nucleotide sequence ID" value="NZ_BAAAHH010000018.1"/>
</dbReference>
<evidence type="ECO:0000256" key="6">
    <source>
        <dbReference type="ARBA" id="ARBA00022989"/>
    </source>
</evidence>
<feature type="transmembrane region" description="Helical" evidence="9">
    <location>
        <begin position="339"/>
        <end position="357"/>
    </location>
</feature>
<sequence length="749" mass="78587">MPVTTFLTYTALGLVLGAVYAIAASGLVLTYNTSGIFNFAHGAQAMIGAFTYYQLDVAWDLPAGVALVVVLGVLGPAMGWIQHALIMRGLRDTEQITRIVVTVAIMLGLVALAQWLWDPQEARVPGMLFGVDRTVTVLGVVLRYHEVLCLVIAVALAVGLRVLFNRSRLGVLMRATVDDPDLLSLTGHDPDRVSARAWMLGSTLAVLAGVLITPVIGGPLEANALTLLVVDAFAAALFGRLKSIPLTFLGAIVLGLMNSYLVAYAPSEWTWVGNLRQSLAMIVLFAILILLRHERLRGTATRSRERYEVPTVRRAVVWGGVFVLAVLAFRQIIDPSSVGVLQLGIAFAVIALSQTLLTGYAGELNLAPLAFSAIATLVAFHAGIQGEGLDARMSVGGLVAGVVAAAVTGAVVAIPALRLRGLYLALATLAFGVFVSSMILRDIQEHTLFGKTFAIFPNGNLLFPRLAIGPVDLADDDVFLMVTAVLFAVLGVGLVALRNSGYGRRLAAMKDSPAASAMLGQRLLRLKLTVFALSTAIAGLGGILMSMALRSVTKEHFVFTLSLSLVMLAVIGGIGYVSGALFGGLIAGAGLTAIVTLLSDTATAHPQFEGALGLVSHIILVGAGLAGIGIAQNPSGILHDVFAAHRRLAKAPEIRYGAAAVQGALYALAWFDVLGTGTFLLLSLVLWLSLPSIGAALRPEKVPGASARTVPPELIGVDADYPPGLARRLDEQLGVNVLRDEKGVSHAGA</sequence>
<keyword evidence="5" id="KW-0029">Amino-acid transport</keyword>
<dbReference type="CDD" id="cd06581">
    <property type="entry name" value="TM_PBP1_LivM_like"/>
    <property type="match status" value="1"/>
</dbReference>
<dbReference type="InterPro" id="IPR052157">
    <property type="entry name" value="BCAA_transport_permease"/>
</dbReference>
<comment type="subcellular location">
    <subcellularLocation>
        <location evidence="1">Cell membrane</location>
        <topology evidence="1">Multi-pass membrane protein</topology>
    </subcellularLocation>
</comment>
<feature type="transmembrane region" description="Helical" evidence="9">
    <location>
        <begin position="6"/>
        <end position="29"/>
    </location>
</feature>
<accession>A0ABN1RGV6</accession>
<feature type="transmembrane region" description="Helical" evidence="9">
    <location>
        <begin position="396"/>
        <end position="414"/>
    </location>
</feature>
<feature type="transmembrane region" description="Helical" evidence="9">
    <location>
        <begin position="611"/>
        <end position="633"/>
    </location>
</feature>
<evidence type="ECO:0000256" key="3">
    <source>
        <dbReference type="ARBA" id="ARBA00022475"/>
    </source>
</evidence>
<dbReference type="Proteomes" id="UP001500665">
    <property type="component" value="Unassembled WGS sequence"/>
</dbReference>
<feature type="transmembrane region" description="Helical" evidence="9">
    <location>
        <begin position="478"/>
        <end position="497"/>
    </location>
</feature>
<dbReference type="Pfam" id="PF02653">
    <property type="entry name" value="BPD_transp_2"/>
    <property type="match status" value="2"/>
</dbReference>
<comment type="similarity">
    <text evidence="8">Belongs to the binding-protein-dependent transport system permease family. LivHM subfamily.</text>
</comment>
<evidence type="ECO:0000256" key="8">
    <source>
        <dbReference type="ARBA" id="ARBA00037998"/>
    </source>
</evidence>
<evidence type="ECO:0000313" key="10">
    <source>
        <dbReference type="EMBL" id="GAA0956932.1"/>
    </source>
</evidence>
<evidence type="ECO:0000256" key="9">
    <source>
        <dbReference type="SAM" id="Phobius"/>
    </source>
</evidence>
<feature type="transmembrane region" description="Helical" evidence="9">
    <location>
        <begin position="677"/>
        <end position="697"/>
    </location>
</feature>
<dbReference type="EMBL" id="BAAAHH010000018">
    <property type="protein sequence ID" value="GAA0956932.1"/>
    <property type="molecule type" value="Genomic_DNA"/>
</dbReference>
<dbReference type="CDD" id="cd06582">
    <property type="entry name" value="TM_PBP1_LivH_like"/>
    <property type="match status" value="1"/>
</dbReference>
<keyword evidence="4 9" id="KW-0812">Transmembrane</keyword>
<dbReference type="InterPro" id="IPR043428">
    <property type="entry name" value="LivM-like"/>
</dbReference>
<keyword evidence="11" id="KW-1185">Reference proteome</keyword>
<dbReference type="PANTHER" id="PTHR11795">
    <property type="entry name" value="BRANCHED-CHAIN AMINO ACID TRANSPORT SYSTEM PERMEASE PROTEIN LIVH"/>
    <property type="match status" value="1"/>
</dbReference>
<feature type="transmembrane region" description="Helical" evidence="9">
    <location>
        <begin position="421"/>
        <end position="440"/>
    </location>
</feature>
<reference evidence="10 11" key="1">
    <citation type="journal article" date="2019" name="Int. J. Syst. Evol. Microbiol.">
        <title>The Global Catalogue of Microorganisms (GCM) 10K type strain sequencing project: providing services to taxonomists for standard genome sequencing and annotation.</title>
        <authorList>
            <consortium name="The Broad Institute Genomics Platform"/>
            <consortium name="The Broad Institute Genome Sequencing Center for Infectious Disease"/>
            <person name="Wu L."/>
            <person name="Ma J."/>
        </authorList>
    </citation>
    <scope>NUCLEOTIDE SEQUENCE [LARGE SCALE GENOMIC DNA]</scope>
    <source>
        <strain evidence="10 11">JCM 10696</strain>
    </source>
</reference>
<feature type="transmembrane region" description="Helical" evidence="9">
    <location>
        <begin position="271"/>
        <end position="291"/>
    </location>
</feature>
<feature type="transmembrane region" description="Helical" evidence="9">
    <location>
        <begin position="312"/>
        <end position="333"/>
    </location>
</feature>
<evidence type="ECO:0000256" key="5">
    <source>
        <dbReference type="ARBA" id="ARBA00022970"/>
    </source>
</evidence>
<evidence type="ECO:0000256" key="4">
    <source>
        <dbReference type="ARBA" id="ARBA00022692"/>
    </source>
</evidence>
<dbReference type="PANTHER" id="PTHR11795:SF450">
    <property type="entry name" value="ABC TRANSPORTER PERMEASE PROTEIN"/>
    <property type="match status" value="1"/>
</dbReference>
<feature type="transmembrane region" description="Helical" evidence="9">
    <location>
        <begin position="99"/>
        <end position="117"/>
    </location>
</feature>
<protein>
    <recommendedName>
        <fullName evidence="12">Branched-chain amino acid transport system permease protein</fullName>
    </recommendedName>
</protein>
<dbReference type="InterPro" id="IPR001851">
    <property type="entry name" value="ABC_transp_permease"/>
</dbReference>
<feature type="transmembrane region" description="Helical" evidence="9">
    <location>
        <begin position="137"/>
        <end position="164"/>
    </location>
</feature>
<evidence type="ECO:0000313" key="11">
    <source>
        <dbReference type="Proteomes" id="UP001500665"/>
    </source>
</evidence>
<gene>
    <name evidence="10" type="ORF">GCM10009550_43560</name>
</gene>
<keyword evidence="6 9" id="KW-1133">Transmembrane helix</keyword>
<feature type="transmembrane region" description="Helical" evidence="9">
    <location>
        <begin position="36"/>
        <end position="55"/>
    </location>
</feature>
<evidence type="ECO:0000256" key="2">
    <source>
        <dbReference type="ARBA" id="ARBA00022448"/>
    </source>
</evidence>
<feature type="transmembrane region" description="Helical" evidence="9">
    <location>
        <begin position="581"/>
        <end position="599"/>
    </location>
</feature>
<feature type="transmembrane region" description="Helical" evidence="9">
    <location>
        <begin position="528"/>
        <end position="550"/>
    </location>
</feature>
<feature type="transmembrane region" description="Helical" evidence="9">
    <location>
        <begin position="222"/>
        <end position="239"/>
    </location>
</feature>
<keyword evidence="2" id="KW-0813">Transport</keyword>
<evidence type="ECO:0000256" key="1">
    <source>
        <dbReference type="ARBA" id="ARBA00004651"/>
    </source>
</evidence>
<proteinExistence type="inferred from homology"/>
<name>A0ABN1RGV6_9ACTN</name>
<keyword evidence="7 9" id="KW-0472">Membrane</keyword>
<keyword evidence="3" id="KW-1003">Cell membrane</keyword>
<feature type="transmembrane region" description="Helical" evidence="9">
    <location>
        <begin position="197"/>
        <end position="216"/>
    </location>
</feature>
<comment type="caution">
    <text evidence="10">The sequence shown here is derived from an EMBL/GenBank/DDBJ whole genome shotgun (WGS) entry which is preliminary data.</text>
</comment>
<feature type="transmembrane region" description="Helical" evidence="9">
    <location>
        <begin position="364"/>
        <end position="384"/>
    </location>
</feature>
<feature type="transmembrane region" description="Helical" evidence="9">
    <location>
        <begin position="246"/>
        <end position="265"/>
    </location>
</feature>
<organism evidence="10 11">
    <name type="scientific">Actinocorallia libanotica</name>
    <dbReference type="NCBI Taxonomy" id="46162"/>
    <lineage>
        <taxon>Bacteria</taxon>
        <taxon>Bacillati</taxon>
        <taxon>Actinomycetota</taxon>
        <taxon>Actinomycetes</taxon>
        <taxon>Streptosporangiales</taxon>
        <taxon>Thermomonosporaceae</taxon>
        <taxon>Actinocorallia</taxon>
    </lineage>
</organism>
<feature type="transmembrane region" description="Helical" evidence="9">
    <location>
        <begin position="61"/>
        <end position="87"/>
    </location>
</feature>
<evidence type="ECO:0008006" key="12">
    <source>
        <dbReference type="Google" id="ProtNLM"/>
    </source>
</evidence>